<organism evidence="1 2">
    <name type="scientific">Phrynocephalus forsythii</name>
    <dbReference type="NCBI Taxonomy" id="171643"/>
    <lineage>
        <taxon>Eukaryota</taxon>
        <taxon>Metazoa</taxon>
        <taxon>Chordata</taxon>
        <taxon>Craniata</taxon>
        <taxon>Vertebrata</taxon>
        <taxon>Euteleostomi</taxon>
        <taxon>Lepidosauria</taxon>
        <taxon>Squamata</taxon>
        <taxon>Bifurcata</taxon>
        <taxon>Unidentata</taxon>
        <taxon>Episquamata</taxon>
        <taxon>Toxicofera</taxon>
        <taxon>Iguania</taxon>
        <taxon>Acrodonta</taxon>
        <taxon>Agamidae</taxon>
        <taxon>Agaminae</taxon>
        <taxon>Phrynocephalus</taxon>
    </lineage>
</organism>
<comment type="caution">
    <text evidence="1">The sequence shown here is derived from an EMBL/GenBank/DDBJ whole genome shotgun (WGS) entry which is preliminary data.</text>
</comment>
<evidence type="ECO:0000313" key="2">
    <source>
        <dbReference type="Proteomes" id="UP001142489"/>
    </source>
</evidence>
<dbReference type="Proteomes" id="UP001142489">
    <property type="component" value="Unassembled WGS sequence"/>
</dbReference>
<evidence type="ECO:0000313" key="1">
    <source>
        <dbReference type="EMBL" id="KAJ7320206.1"/>
    </source>
</evidence>
<keyword evidence="2" id="KW-1185">Reference proteome</keyword>
<accession>A0A9Q0XML4</accession>
<protein>
    <submittedName>
        <fullName evidence="1">Uncharacterized protein</fullName>
    </submittedName>
</protein>
<dbReference type="AlphaFoldDB" id="A0A9Q0XML4"/>
<gene>
    <name evidence="1" type="ORF">JRQ81_019717</name>
</gene>
<dbReference type="EMBL" id="JAPFRF010000010">
    <property type="protein sequence ID" value="KAJ7320206.1"/>
    <property type="molecule type" value="Genomic_DNA"/>
</dbReference>
<proteinExistence type="predicted"/>
<reference evidence="1" key="1">
    <citation type="journal article" date="2023" name="DNA Res.">
        <title>Chromosome-level genome assembly of Phrynocephalus forsythii using third-generation DNA sequencing and Hi-C analysis.</title>
        <authorList>
            <person name="Qi Y."/>
            <person name="Zhao W."/>
            <person name="Zhao Y."/>
            <person name="Niu C."/>
            <person name="Cao S."/>
            <person name="Zhang Y."/>
        </authorList>
    </citation>
    <scope>NUCLEOTIDE SEQUENCE</scope>
    <source>
        <tissue evidence="1">Muscle</tissue>
    </source>
</reference>
<name>A0A9Q0XML4_9SAUR</name>
<sequence>MVLPRRRQQQSLNSSSDPPAVAVVLASLAAAAVPQKQWQSPARRQLPSETSRGCQGETGVFLSAWSPPSWLHILPDRTSCSSFVDKPGN</sequence>